<evidence type="ECO:0000259" key="3">
    <source>
        <dbReference type="Pfam" id="PF17661"/>
    </source>
</evidence>
<name>A0A401P3J7_SCYTO</name>
<protein>
    <recommendedName>
        <fullName evidence="3">DUF5523 domain-containing protein</fullName>
    </recommendedName>
</protein>
<evidence type="ECO:0000256" key="2">
    <source>
        <dbReference type="SAM" id="MobiDB-lite"/>
    </source>
</evidence>
<keyword evidence="1" id="KW-0175">Coiled coil</keyword>
<organism evidence="4 5">
    <name type="scientific">Scyliorhinus torazame</name>
    <name type="common">Cloudy catshark</name>
    <name type="synonym">Catulus torazame</name>
    <dbReference type="NCBI Taxonomy" id="75743"/>
    <lineage>
        <taxon>Eukaryota</taxon>
        <taxon>Metazoa</taxon>
        <taxon>Chordata</taxon>
        <taxon>Craniata</taxon>
        <taxon>Vertebrata</taxon>
        <taxon>Chondrichthyes</taxon>
        <taxon>Elasmobranchii</taxon>
        <taxon>Galeomorphii</taxon>
        <taxon>Galeoidea</taxon>
        <taxon>Carcharhiniformes</taxon>
        <taxon>Scyliorhinidae</taxon>
        <taxon>Scyliorhinus</taxon>
    </lineage>
</organism>
<proteinExistence type="predicted"/>
<evidence type="ECO:0000313" key="5">
    <source>
        <dbReference type="Proteomes" id="UP000288216"/>
    </source>
</evidence>
<gene>
    <name evidence="4" type="ORF">scyTo_0010289</name>
</gene>
<sequence length="530" mass="61620">MASMDNLREKIKSKRKALQASLAVSSEVTDTRGLVVEEIENGTRLENATIVEEIQNEDEQVENLKRTMKAQRQRRKKMLIDDVGLHPEGSIQEMNVITHRQRTLPSLPETTPRTSFAEYSMREKMREKLKAARSKAQSAIRQEEASAPARRLTRFKDQESVTRFDTEVDDDEMRRPRGDESPFPSSRVRFREIANKAKREAQDELPSAETTYNFFTFNFDPEPEETEAETIKEKQPETLPKIDQEEEEEEEHDEDGEESAVTKEVEEEEEEEDRPLVKDNGEDEDDYLFIIGQTARDFLVVKAPDYESYHSQRQKDRKFLFTPSILTVSTSEKVPENMQPRFLEDEGIYVGERPKVSKSNQNILENRLLKNEEGKKWFGSDGRIIALANPIKRTQTRPSMFSLHEKVDPAIETLYKKAEKSMYDNRYIAGSAELQGHFQLDIDVAGIAFTHHPMFSREHVLASKLSQLYDQYLFRQQKNLANLYSDKLCALRNAVKNITDDRHVKSSVAQRRLMEYKSEIRYRRCDCVQS</sequence>
<comment type="caution">
    <text evidence="4">The sequence shown here is derived from an EMBL/GenBank/DDBJ whole genome shotgun (WGS) entry which is preliminary data.</text>
</comment>
<dbReference type="GO" id="GO:1905515">
    <property type="term" value="P:non-motile cilium assembly"/>
    <property type="evidence" value="ECO:0007669"/>
    <property type="project" value="TreeGrafter"/>
</dbReference>
<feature type="compositionally biased region" description="Acidic residues" evidence="2">
    <location>
        <begin position="244"/>
        <end position="258"/>
    </location>
</feature>
<dbReference type="InterPro" id="IPR041510">
    <property type="entry name" value="DUF5523"/>
</dbReference>
<evidence type="ECO:0000256" key="1">
    <source>
        <dbReference type="SAM" id="Coils"/>
    </source>
</evidence>
<dbReference type="Pfam" id="PF17661">
    <property type="entry name" value="DUF5523"/>
    <property type="match status" value="1"/>
</dbReference>
<dbReference type="InterPro" id="IPR052434">
    <property type="entry name" value="Tectonic-like_complex_comp"/>
</dbReference>
<evidence type="ECO:0000313" key="4">
    <source>
        <dbReference type="EMBL" id="GCB67702.1"/>
    </source>
</evidence>
<dbReference type="EMBL" id="BFAA01004402">
    <property type="protein sequence ID" value="GCB67702.1"/>
    <property type="molecule type" value="Genomic_DNA"/>
</dbReference>
<dbReference type="Proteomes" id="UP000288216">
    <property type="component" value="Unassembled WGS sequence"/>
</dbReference>
<dbReference type="OrthoDB" id="2162143at2759"/>
<feature type="domain" description="DUF5523" evidence="3">
    <location>
        <begin position="155"/>
        <end position="417"/>
    </location>
</feature>
<dbReference type="GO" id="GO:1904491">
    <property type="term" value="P:protein localization to ciliary transition zone"/>
    <property type="evidence" value="ECO:0007669"/>
    <property type="project" value="TreeGrafter"/>
</dbReference>
<dbReference type="STRING" id="75743.A0A401P3J7"/>
<feature type="compositionally biased region" description="Basic and acidic residues" evidence="2">
    <location>
        <begin position="229"/>
        <end position="243"/>
    </location>
</feature>
<dbReference type="PANTHER" id="PTHR20837:SF7">
    <property type="entry name" value="COILED-COIL AND C2 DOMAIN-CONTAINING PROTEIN 2A"/>
    <property type="match status" value="1"/>
</dbReference>
<dbReference type="PANTHER" id="PTHR20837">
    <property type="entry name" value="CENTROSOMAL PROTEIN-RELATED"/>
    <property type="match status" value="1"/>
</dbReference>
<reference evidence="4 5" key="1">
    <citation type="journal article" date="2018" name="Nat. Ecol. Evol.">
        <title>Shark genomes provide insights into elasmobranch evolution and the origin of vertebrates.</title>
        <authorList>
            <person name="Hara Y"/>
            <person name="Yamaguchi K"/>
            <person name="Onimaru K"/>
            <person name="Kadota M"/>
            <person name="Koyanagi M"/>
            <person name="Keeley SD"/>
            <person name="Tatsumi K"/>
            <person name="Tanaka K"/>
            <person name="Motone F"/>
            <person name="Kageyama Y"/>
            <person name="Nozu R"/>
            <person name="Adachi N"/>
            <person name="Nishimura O"/>
            <person name="Nakagawa R"/>
            <person name="Tanegashima C"/>
            <person name="Kiyatake I"/>
            <person name="Matsumoto R"/>
            <person name="Murakumo K"/>
            <person name="Nishida K"/>
            <person name="Terakita A"/>
            <person name="Kuratani S"/>
            <person name="Sato K"/>
            <person name="Hyodo S Kuraku.S."/>
        </authorList>
    </citation>
    <scope>NUCLEOTIDE SEQUENCE [LARGE SCALE GENOMIC DNA]</scope>
</reference>
<accession>A0A401P3J7</accession>
<dbReference type="GO" id="GO:0035869">
    <property type="term" value="C:ciliary transition zone"/>
    <property type="evidence" value="ECO:0007669"/>
    <property type="project" value="TreeGrafter"/>
</dbReference>
<keyword evidence="5" id="KW-1185">Reference proteome</keyword>
<feature type="region of interest" description="Disordered" evidence="2">
    <location>
        <begin position="223"/>
        <end position="281"/>
    </location>
</feature>
<feature type="compositionally biased region" description="Basic and acidic residues" evidence="2">
    <location>
        <begin position="154"/>
        <end position="180"/>
    </location>
</feature>
<dbReference type="OMA" id="FTHHPMF"/>
<feature type="coiled-coil region" evidence="1">
    <location>
        <begin position="47"/>
        <end position="81"/>
    </location>
</feature>
<dbReference type="AlphaFoldDB" id="A0A401P3J7"/>
<feature type="region of interest" description="Disordered" evidence="2">
    <location>
        <begin position="127"/>
        <end position="190"/>
    </location>
</feature>